<dbReference type="NCBIfam" id="TIGR01643">
    <property type="entry name" value="YD_repeat_2x"/>
    <property type="match status" value="1"/>
</dbReference>
<sequence>MSNDAIAQSLAAHGISEERPELEIPAVEAIGNPPTSGYANDPVNTATGNFVENEEDLRCEGAAGLLGWARSYSSLSPKIGGHGPGWASFDGCGLEVTDEGAAWTLVDGREVFFPRLGDGFDRAGHENYWLTREGDGFVVSNNAGARWTHNAAGRLISFMLTDGAVIEFVHEGERLVRIRHLRGRELMILWEGDRIVAVEADDGRRIDYHYEDGFLVEVVGPLGSRRYEWNEQGLISAVIDADGVVEARNTYDEQGRVVSQTSPFGRVTRFGYLPGRVTVVSDEDGSRSNTWVADARGRVVGITDS</sequence>
<evidence type="ECO:0000256" key="1">
    <source>
        <dbReference type="ARBA" id="ARBA00022737"/>
    </source>
</evidence>
<accession>A0A3P1WIT3</accession>
<dbReference type="Gene3D" id="2.180.10.10">
    <property type="entry name" value="RHS repeat-associated core"/>
    <property type="match status" value="1"/>
</dbReference>
<feature type="non-terminal residue" evidence="4">
    <location>
        <position position="305"/>
    </location>
</feature>
<proteinExistence type="predicted"/>
<keyword evidence="1" id="KW-0677">Repeat</keyword>
<comment type="caution">
    <text evidence="4">The sequence shown here is derived from an EMBL/GenBank/DDBJ whole genome shotgun (WGS) entry which is preliminary data.</text>
</comment>
<evidence type="ECO:0000259" key="3">
    <source>
        <dbReference type="Pfam" id="PF25023"/>
    </source>
</evidence>
<reference evidence="4 5" key="1">
    <citation type="submission" date="2018-11" db="EMBL/GenBank/DDBJ databases">
        <title>Genomes From Bacteria Associated with the Canine Oral Cavity: a Test Case for Automated Genome-Based Taxonomic Assignment.</title>
        <authorList>
            <person name="Coil D.A."/>
            <person name="Jospin G."/>
            <person name="Darling A.E."/>
            <person name="Wallis C."/>
            <person name="Davis I.J."/>
            <person name="Harris S."/>
            <person name="Eisen J.A."/>
            <person name="Holcombe L.J."/>
            <person name="O'Flynn C."/>
        </authorList>
    </citation>
    <scope>NUCLEOTIDE SEQUENCE [LARGE SCALE GENOMIC DNA]</scope>
    <source>
        <strain evidence="4 5">OH2822_COT-296</strain>
    </source>
</reference>
<evidence type="ECO:0000313" key="5">
    <source>
        <dbReference type="Proteomes" id="UP000280935"/>
    </source>
</evidence>
<protein>
    <submittedName>
        <fullName evidence="4">Type IV secretion protein Rhs</fullName>
    </submittedName>
</protein>
<dbReference type="RefSeq" id="WP_148098970.1">
    <property type="nucleotide sequence ID" value="NZ_RQYT01000116.1"/>
</dbReference>
<name>A0A3P1WIT3_9ACTN</name>
<dbReference type="Proteomes" id="UP000280935">
    <property type="component" value="Unassembled WGS sequence"/>
</dbReference>
<evidence type="ECO:0000313" key="4">
    <source>
        <dbReference type="EMBL" id="RRD46562.1"/>
    </source>
</evidence>
<organism evidence="4 5">
    <name type="scientific">Arachnia propionica</name>
    <dbReference type="NCBI Taxonomy" id="1750"/>
    <lineage>
        <taxon>Bacteria</taxon>
        <taxon>Bacillati</taxon>
        <taxon>Actinomycetota</taxon>
        <taxon>Actinomycetes</taxon>
        <taxon>Propionibacteriales</taxon>
        <taxon>Propionibacteriaceae</taxon>
        <taxon>Arachnia</taxon>
    </lineage>
</organism>
<dbReference type="EMBL" id="RQYT01000116">
    <property type="protein sequence ID" value="RRD46562.1"/>
    <property type="molecule type" value="Genomic_DNA"/>
</dbReference>
<dbReference type="InterPro" id="IPR056823">
    <property type="entry name" value="TEN-like_YD-shell"/>
</dbReference>
<feature type="domain" description="Teneurin-like YD-shell" evidence="3">
    <location>
        <begin position="146"/>
        <end position="300"/>
    </location>
</feature>
<dbReference type="OrthoDB" id="3712874at2"/>
<dbReference type="InterPro" id="IPR006530">
    <property type="entry name" value="YD"/>
</dbReference>
<gene>
    <name evidence="4" type="ORF">EII35_15500</name>
</gene>
<dbReference type="Pfam" id="PF25023">
    <property type="entry name" value="TEN_YD-shell"/>
    <property type="match status" value="1"/>
</dbReference>
<feature type="domain" description="DUF6531" evidence="2">
    <location>
        <begin position="41"/>
        <end position="113"/>
    </location>
</feature>
<dbReference type="InterPro" id="IPR045351">
    <property type="entry name" value="DUF6531"/>
</dbReference>
<dbReference type="AlphaFoldDB" id="A0A3P1WIT3"/>
<dbReference type="Pfam" id="PF20148">
    <property type="entry name" value="DUF6531"/>
    <property type="match status" value="1"/>
</dbReference>
<dbReference type="SUPFAM" id="SSF110296">
    <property type="entry name" value="Oligoxyloglucan reducing end-specific cellobiohydrolase"/>
    <property type="match status" value="1"/>
</dbReference>
<evidence type="ECO:0000259" key="2">
    <source>
        <dbReference type="Pfam" id="PF20148"/>
    </source>
</evidence>